<dbReference type="InterPro" id="IPR038590">
    <property type="entry name" value="YaeQ_sf"/>
</dbReference>
<evidence type="ECO:0000313" key="2">
    <source>
        <dbReference type="Proteomes" id="UP000271003"/>
    </source>
</evidence>
<proteinExistence type="predicted"/>
<dbReference type="SMART" id="SM01322">
    <property type="entry name" value="YaeQ"/>
    <property type="match status" value="1"/>
</dbReference>
<protein>
    <recommendedName>
        <fullName evidence="3">YaeQ family protein</fullName>
    </recommendedName>
</protein>
<dbReference type="RefSeq" id="WP_120176023.1">
    <property type="nucleotide sequence ID" value="NZ_AP018786.1"/>
</dbReference>
<dbReference type="PANTHER" id="PTHR38784">
    <property type="entry name" value="SUCROSE PHOSPHORYLASE"/>
    <property type="match status" value="1"/>
</dbReference>
<dbReference type="EMBL" id="AP018786">
    <property type="protein sequence ID" value="BBF22353.1"/>
    <property type="molecule type" value="Genomic_DNA"/>
</dbReference>
<dbReference type="PIRSF" id="PIRSF011484">
    <property type="entry name" value="YaeQ"/>
    <property type="match status" value="1"/>
</dbReference>
<evidence type="ECO:0000313" key="1">
    <source>
        <dbReference type="EMBL" id="BBF22353.1"/>
    </source>
</evidence>
<dbReference type="OrthoDB" id="5293309at2"/>
<dbReference type="Pfam" id="PF07152">
    <property type="entry name" value="YaeQ"/>
    <property type="match status" value="1"/>
</dbReference>
<dbReference type="KEGG" id="sutt:SUTMEG_02440"/>
<sequence length="187" mass="20715">MALGATVYKAQLDLSDLDRNYYESHLLTVARHPSETEERLMLRVLAFALHAGERLEFGRGLSAEGEPALWAIDDTGSIETWIDVGTPDVRQVRKSAGRSAHVTVLAYDEAKIGPWWSASSGEFSKIDKLTVLSVSDASVEALAAMASRNMKLAVTIQDGTVWVSDDDRHNAQIDLVRLKEENQKYLK</sequence>
<dbReference type="SUPFAM" id="SSF52980">
    <property type="entry name" value="Restriction endonuclease-like"/>
    <property type="match status" value="1"/>
</dbReference>
<dbReference type="Gene3D" id="3.10.640.10">
    <property type="entry name" value="Restriction endonuclease-like alpha-beta roll domain"/>
    <property type="match status" value="1"/>
</dbReference>
<dbReference type="AlphaFoldDB" id="A0A2Z6I7I3"/>
<keyword evidence="2" id="KW-1185">Reference proteome</keyword>
<dbReference type="PANTHER" id="PTHR38784:SF1">
    <property type="entry name" value="SUCROSE PHOSPHORYLASE"/>
    <property type="match status" value="1"/>
</dbReference>
<dbReference type="InterPro" id="IPR009822">
    <property type="entry name" value="YaeQ"/>
</dbReference>
<gene>
    <name evidence="1" type="ORF">SUTMEG_02440</name>
</gene>
<dbReference type="Proteomes" id="UP000271003">
    <property type="component" value="Chromosome"/>
</dbReference>
<name>A0A2Z6I7I3_9BURK</name>
<dbReference type="InterPro" id="IPR011335">
    <property type="entry name" value="Restrct_endonuc-II-like"/>
</dbReference>
<evidence type="ECO:0008006" key="3">
    <source>
        <dbReference type="Google" id="ProtNLM"/>
    </source>
</evidence>
<reference evidence="1 2" key="1">
    <citation type="journal article" date="2018" name="Int. J. Syst. Evol. Microbiol.">
        <title>Mesosutterella multiformis gen. nov., sp. nov., a member of the family Sutterellaceae and Sutterella megalosphaeroides sp. nov., isolated from human faeces.</title>
        <authorList>
            <person name="Sakamoto M."/>
            <person name="Ikeyama N."/>
            <person name="Kunihiro T."/>
            <person name="Iino T."/>
            <person name="Yuki M."/>
            <person name="Ohkuma M."/>
        </authorList>
    </citation>
    <scope>NUCLEOTIDE SEQUENCE [LARGE SCALE GENOMIC DNA]</scope>
    <source>
        <strain evidence="1 2">6FBBBH3</strain>
    </source>
</reference>
<accession>A0A2Z6I7I3</accession>
<organism evidence="1 2">
    <name type="scientific">Sutterella megalosphaeroides</name>
    <dbReference type="NCBI Taxonomy" id="2494234"/>
    <lineage>
        <taxon>Bacteria</taxon>
        <taxon>Pseudomonadati</taxon>
        <taxon>Pseudomonadota</taxon>
        <taxon>Betaproteobacteria</taxon>
        <taxon>Burkholderiales</taxon>
        <taxon>Sutterellaceae</taxon>
        <taxon>Sutterella</taxon>
    </lineage>
</organism>